<dbReference type="GO" id="GO:0006865">
    <property type="term" value="P:amino acid transport"/>
    <property type="evidence" value="ECO:0007669"/>
    <property type="project" value="TreeGrafter"/>
</dbReference>
<evidence type="ECO:0000256" key="1">
    <source>
        <dbReference type="ARBA" id="ARBA00010333"/>
    </source>
</evidence>
<evidence type="ECO:0000256" key="3">
    <source>
        <dbReference type="ARBA" id="ARBA00022729"/>
    </source>
</evidence>
<evidence type="ECO:0000313" key="4">
    <source>
        <dbReference type="EMBL" id="BCJ93417.1"/>
    </source>
</evidence>
<protein>
    <submittedName>
        <fullName evidence="4">Glutamine ABC transporter substrate-binding protein</fullName>
    </submittedName>
</protein>
<dbReference type="PANTHER" id="PTHR30085:SF6">
    <property type="entry name" value="ABC TRANSPORTER GLUTAMINE-BINDING PROTEIN GLNH"/>
    <property type="match status" value="1"/>
</dbReference>
<dbReference type="GO" id="GO:0005576">
    <property type="term" value="C:extracellular region"/>
    <property type="evidence" value="ECO:0007669"/>
    <property type="project" value="TreeGrafter"/>
</dbReference>
<dbReference type="InterPro" id="IPR051455">
    <property type="entry name" value="Bact_solute-bind_prot3"/>
</dbReference>
<dbReference type="Gene3D" id="3.40.190.10">
    <property type="entry name" value="Periplasmic binding protein-like II"/>
    <property type="match status" value="2"/>
</dbReference>
<evidence type="ECO:0000256" key="2">
    <source>
        <dbReference type="ARBA" id="ARBA00022448"/>
    </source>
</evidence>
<name>A0A6S6QZZ9_9FIRM</name>
<dbReference type="KEGG" id="acel:acsn021_09860"/>
<dbReference type="AlphaFoldDB" id="A0A6S6QZZ9"/>
<dbReference type="GO" id="GO:0030288">
    <property type="term" value="C:outer membrane-bounded periplasmic space"/>
    <property type="evidence" value="ECO:0007669"/>
    <property type="project" value="TreeGrafter"/>
</dbReference>
<gene>
    <name evidence="4" type="ORF">acsn021_09860</name>
</gene>
<dbReference type="SUPFAM" id="SSF53850">
    <property type="entry name" value="Periplasmic binding protein-like II"/>
    <property type="match status" value="1"/>
</dbReference>
<dbReference type="PANTHER" id="PTHR30085">
    <property type="entry name" value="AMINO ACID ABC TRANSPORTER PERMEASE"/>
    <property type="match status" value="1"/>
</dbReference>
<dbReference type="SMART" id="SM00062">
    <property type="entry name" value="PBPb"/>
    <property type="match status" value="1"/>
</dbReference>
<dbReference type="InterPro" id="IPR001638">
    <property type="entry name" value="Solute-binding_3/MltF_N"/>
</dbReference>
<sequence length="266" mass="29327">MKHISKKLLSLLLITLLLFSLNGCEKKDTIATIKSAEVLKVGCKQDVLNFGYLNPDTNQYEGLEINIAYEIAAKIFNCSLEEAKNKVAFTAVNATTRGPLLDNGDIDVVLATFTITEERKESWNFSTSYYTDSVGFLVLKNSGINSASDLEGKIIGVSNAATTKDAVTEYLTDKNVSVSFKEFDTYPSVKVALSSGNVDVFSVDRGILSSYADDTTLLLEDRFKEQDYGAATKLENKELAELVDGVIKDMIADGRLNTYKEQYNLQ</sequence>
<dbReference type="Pfam" id="PF00497">
    <property type="entry name" value="SBP_bac_3"/>
    <property type="match status" value="1"/>
</dbReference>
<keyword evidence="3" id="KW-0732">Signal</keyword>
<keyword evidence="5" id="KW-1185">Reference proteome</keyword>
<comment type="similarity">
    <text evidence="1">Belongs to the bacterial solute-binding protein 3 family.</text>
</comment>
<evidence type="ECO:0000313" key="5">
    <source>
        <dbReference type="Proteomes" id="UP000515561"/>
    </source>
</evidence>
<proteinExistence type="inferred from homology"/>
<dbReference type="Proteomes" id="UP000515561">
    <property type="component" value="Chromosome"/>
</dbReference>
<accession>A0A6S6QZZ9</accession>
<keyword evidence="2" id="KW-0813">Transport</keyword>
<dbReference type="EMBL" id="AP023367">
    <property type="protein sequence ID" value="BCJ93417.1"/>
    <property type="molecule type" value="Genomic_DNA"/>
</dbReference>
<dbReference type="RefSeq" id="WP_184090583.1">
    <property type="nucleotide sequence ID" value="NZ_AP023367.1"/>
</dbReference>
<reference evidence="4 5" key="1">
    <citation type="journal article" date="2016" name="Int. J. Syst. Evol. Microbiol.">
        <title>Descriptions of Anaerotaenia torta gen. nov., sp. nov. and Anaerocolumna cellulosilytica gen. nov., sp. nov. isolated from a methanogenic reactor of cattle waste.</title>
        <authorList>
            <person name="Uek A."/>
            <person name="Ohtaki Y."/>
            <person name="Kaku N."/>
            <person name="Ueki K."/>
        </authorList>
    </citation>
    <scope>NUCLEOTIDE SEQUENCE [LARGE SCALE GENOMIC DNA]</scope>
    <source>
        <strain evidence="4 5">SN021</strain>
    </source>
</reference>
<organism evidence="4 5">
    <name type="scientific">Anaerocolumna cellulosilytica</name>
    <dbReference type="NCBI Taxonomy" id="433286"/>
    <lineage>
        <taxon>Bacteria</taxon>
        <taxon>Bacillati</taxon>
        <taxon>Bacillota</taxon>
        <taxon>Clostridia</taxon>
        <taxon>Lachnospirales</taxon>
        <taxon>Lachnospiraceae</taxon>
        <taxon>Anaerocolumna</taxon>
    </lineage>
</organism>